<dbReference type="AlphaFoldDB" id="A0A0W7WL43"/>
<keyword evidence="3" id="KW-1133">Transmembrane helix</keyword>
<feature type="compositionally biased region" description="Polar residues" evidence="5">
    <location>
        <begin position="281"/>
        <end position="297"/>
    </location>
</feature>
<evidence type="ECO:0000256" key="1">
    <source>
        <dbReference type="ARBA" id="ARBA00004167"/>
    </source>
</evidence>
<dbReference type="PROSITE" id="PS52015">
    <property type="entry name" value="TONB_CTD"/>
    <property type="match status" value="1"/>
</dbReference>
<keyword evidence="8" id="KW-1185">Reference proteome</keyword>
<evidence type="ECO:0000256" key="4">
    <source>
        <dbReference type="ARBA" id="ARBA00023136"/>
    </source>
</evidence>
<proteinExistence type="predicted"/>
<comment type="caution">
    <text evidence="7">The sequence shown here is derived from an EMBL/GenBank/DDBJ whole genome shotgun (WGS) entry which is preliminary data.</text>
</comment>
<dbReference type="InterPro" id="IPR006260">
    <property type="entry name" value="TonB/TolA_C"/>
</dbReference>
<evidence type="ECO:0000256" key="3">
    <source>
        <dbReference type="ARBA" id="ARBA00022989"/>
    </source>
</evidence>
<dbReference type="GO" id="GO:0055085">
    <property type="term" value="P:transmembrane transport"/>
    <property type="evidence" value="ECO:0007669"/>
    <property type="project" value="InterPro"/>
</dbReference>
<evidence type="ECO:0000313" key="7">
    <source>
        <dbReference type="EMBL" id="KUF11236.1"/>
    </source>
</evidence>
<organism evidence="7 8">
    <name type="scientific">Pseudoponticoccus marisrubri</name>
    <dbReference type="NCBI Taxonomy" id="1685382"/>
    <lineage>
        <taxon>Bacteria</taxon>
        <taxon>Pseudomonadati</taxon>
        <taxon>Pseudomonadota</taxon>
        <taxon>Alphaproteobacteria</taxon>
        <taxon>Rhodobacterales</taxon>
        <taxon>Roseobacteraceae</taxon>
        <taxon>Pseudoponticoccus</taxon>
    </lineage>
</organism>
<gene>
    <name evidence="7" type="ORF">AVJ23_09315</name>
</gene>
<keyword evidence="2" id="KW-0812">Transmembrane</keyword>
<feature type="compositionally biased region" description="Low complexity" evidence="5">
    <location>
        <begin position="229"/>
        <end position="247"/>
    </location>
</feature>
<dbReference type="EMBL" id="LPXO01000004">
    <property type="protein sequence ID" value="KUF11236.1"/>
    <property type="molecule type" value="Genomic_DNA"/>
</dbReference>
<dbReference type="Gene3D" id="3.30.1150.10">
    <property type="match status" value="1"/>
</dbReference>
<feature type="compositionally biased region" description="Low complexity" evidence="5">
    <location>
        <begin position="122"/>
        <end position="159"/>
    </location>
</feature>
<dbReference type="SUPFAM" id="SSF74653">
    <property type="entry name" value="TolA/TonB C-terminal domain"/>
    <property type="match status" value="1"/>
</dbReference>
<dbReference type="Pfam" id="PF03544">
    <property type="entry name" value="TonB_C"/>
    <property type="match status" value="1"/>
</dbReference>
<evidence type="ECO:0000256" key="2">
    <source>
        <dbReference type="ARBA" id="ARBA00022692"/>
    </source>
</evidence>
<comment type="subcellular location">
    <subcellularLocation>
        <location evidence="1">Membrane</location>
        <topology evidence="1">Single-pass membrane protein</topology>
    </subcellularLocation>
</comment>
<evidence type="ECO:0000259" key="6">
    <source>
        <dbReference type="PROSITE" id="PS52015"/>
    </source>
</evidence>
<evidence type="ECO:0000256" key="5">
    <source>
        <dbReference type="SAM" id="MobiDB-lite"/>
    </source>
</evidence>
<feature type="compositionally biased region" description="Low complexity" evidence="5">
    <location>
        <begin position="409"/>
        <end position="425"/>
    </location>
</feature>
<keyword evidence="4" id="KW-0472">Membrane</keyword>
<sequence>MRLLEGSFFLALAGGVHLALLAMLPLPTPQPAPPERATPVALRPPDASLQDLVARWQSSPQTGPAPAAPAPLSADPAPRRPGAERRHQRAHRSEALARPDTSSPALPQGINATTPSPSVTVRAPSGLSAPAPSSGARLPQALSRPAARPARPTALALPSPDRPYRRDAALPAPDGIEDDTPRQPDPPAPSDTRDITAAPHGASPPDRQSPAAMTAPGPDHSPAATNRLPAPEGVRAAAPGAPAFTAGQDRAPSLQTTPDRSVARARPERPGQPADPVTAPQPDTVTLQRPDQTTVPGQFSAPGIGSAITSLPKTDPAPRRTALQRPAPPAARADALPEIDQAPATRPQRTRSLRGAPVALSRAFLTTMPDSVLPPLHSLRPRARPTDRSLSPYAPTASLRPRLRPEGLAPTPAARRPAPAATTAPVDPGAQDRWARDIIGAVQSALRLRRASSADRPILLRLTVSASGSLARAEIVRSSGNPALDAQALAQLREARFPAAPAGLDLRALTLQVQVRVR</sequence>
<feature type="compositionally biased region" description="Low complexity" evidence="5">
    <location>
        <begin position="319"/>
        <end position="336"/>
    </location>
</feature>
<feature type="region of interest" description="Disordered" evidence="5">
    <location>
        <begin position="370"/>
        <end position="428"/>
    </location>
</feature>
<reference evidence="7 8" key="1">
    <citation type="submission" date="2015-12" db="EMBL/GenBank/DDBJ databases">
        <authorList>
            <person name="Shamseldin A."/>
            <person name="Moawad H."/>
            <person name="Abd El-Rahim W.M."/>
            <person name="Sadowsky M.J."/>
        </authorList>
    </citation>
    <scope>NUCLEOTIDE SEQUENCE [LARGE SCALE GENOMIC DNA]</scope>
    <source>
        <strain evidence="7 8">SJ5A-1</strain>
    </source>
</reference>
<dbReference type="OrthoDB" id="7722272at2"/>
<dbReference type="RefSeq" id="WP_058861900.1">
    <property type="nucleotide sequence ID" value="NZ_LPXO01000004.1"/>
</dbReference>
<accession>A0A0W7WL43</accession>
<feature type="region of interest" description="Disordered" evidence="5">
    <location>
        <begin position="31"/>
        <end position="355"/>
    </location>
</feature>
<evidence type="ECO:0000313" key="8">
    <source>
        <dbReference type="Proteomes" id="UP000054396"/>
    </source>
</evidence>
<feature type="compositionally biased region" description="Basic and acidic residues" evidence="5">
    <location>
        <begin position="77"/>
        <end position="97"/>
    </location>
</feature>
<feature type="compositionally biased region" description="Polar residues" evidence="5">
    <location>
        <begin position="100"/>
        <end position="119"/>
    </location>
</feature>
<dbReference type="InterPro" id="IPR037682">
    <property type="entry name" value="TonB_C"/>
</dbReference>
<protein>
    <recommendedName>
        <fullName evidence="6">TonB C-terminal domain-containing protein</fullName>
    </recommendedName>
</protein>
<dbReference type="Proteomes" id="UP000054396">
    <property type="component" value="Unassembled WGS sequence"/>
</dbReference>
<dbReference type="NCBIfam" id="TIGR01352">
    <property type="entry name" value="tonB_Cterm"/>
    <property type="match status" value="1"/>
</dbReference>
<dbReference type="STRING" id="1685382.AVJ23_09315"/>
<dbReference type="GO" id="GO:0016020">
    <property type="term" value="C:membrane"/>
    <property type="evidence" value="ECO:0007669"/>
    <property type="project" value="UniProtKB-SubCell"/>
</dbReference>
<feature type="domain" description="TonB C-terminal" evidence="6">
    <location>
        <begin position="430"/>
        <end position="518"/>
    </location>
</feature>
<name>A0A0W7WL43_9RHOB</name>